<evidence type="ECO:0000313" key="2">
    <source>
        <dbReference type="EMBL" id="EEF22402.1"/>
    </source>
</evidence>
<protein>
    <recommendedName>
        <fullName evidence="4">Single-stranded DNA-binding protein</fullName>
    </recommendedName>
</protein>
<reference evidence="3" key="1">
    <citation type="journal article" date="2010" name="Nat. Biotechnol.">
        <title>Draft genome sequence of the oilseed species Ricinus communis.</title>
        <authorList>
            <person name="Chan A.P."/>
            <person name="Crabtree J."/>
            <person name="Zhao Q."/>
            <person name="Lorenzi H."/>
            <person name="Orvis J."/>
            <person name="Puiu D."/>
            <person name="Melake-Berhan A."/>
            <person name="Jones K.M."/>
            <person name="Redman J."/>
            <person name="Chen G."/>
            <person name="Cahoon E.B."/>
            <person name="Gedil M."/>
            <person name="Stanke M."/>
            <person name="Haas B.J."/>
            <person name="Wortman J.R."/>
            <person name="Fraser-Liggett C.M."/>
            <person name="Ravel J."/>
            <person name="Rabinowicz P.D."/>
        </authorList>
    </citation>
    <scope>NUCLEOTIDE SEQUENCE [LARGE SCALE GENOMIC DNA]</scope>
    <source>
        <strain evidence="3">cv. Hale</strain>
    </source>
</reference>
<dbReference type="SUPFAM" id="SSF50249">
    <property type="entry name" value="Nucleic acid-binding proteins"/>
    <property type="match status" value="1"/>
</dbReference>
<keyword evidence="1" id="KW-0238">DNA-binding</keyword>
<dbReference type="InParanoid" id="B9TP11"/>
<name>B9TP11_RICCO</name>
<dbReference type="InterPro" id="IPR000424">
    <property type="entry name" value="Primosome_PriB/ssb"/>
</dbReference>
<evidence type="ECO:0000256" key="1">
    <source>
        <dbReference type="ARBA" id="ARBA00023125"/>
    </source>
</evidence>
<sequence>MPELKSWERSQICGNIGSVEVKRSREQTPYIEMRVCVDRHSGGNKQAVWYKVLMFGTMARDGEALKARYTIGRQVIVEGRPQNEAYKKGDGSAGLDQAIIAISMPELVGSRQQAKAA</sequence>
<dbReference type="InterPro" id="IPR012340">
    <property type="entry name" value="NA-bd_OB-fold"/>
</dbReference>
<dbReference type="Pfam" id="PF00436">
    <property type="entry name" value="SSB"/>
    <property type="match status" value="1"/>
</dbReference>
<evidence type="ECO:0000313" key="3">
    <source>
        <dbReference type="Proteomes" id="UP000008311"/>
    </source>
</evidence>
<dbReference type="AlphaFoldDB" id="B9TP11"/>
<dbReference type="Gene3D" id="2.40.50.140">
    <property type="entry name" value="Nucleic acid-binding proteins"/>
    <property type="match status" value="1"/>
</dbReference>
<dbReference type="EMBL" id="EQ994152">
    <property type="protein sequence ID" value="EEF22402.1"/>
    <property type="molecule type" value="Genomic_DNA"/>
</dbReference>
<organism evidence="2 3">
    <name type="scientific">Ricinus communis</name>
    <name type="common">Castor bean</name>
    <dbReference type="NCBI Taxonomy" id="3988"/>
    <lineage>
        <taxon>Eukaryota</taxon>
        <taxon>Viridiplantae</taxon>
        <taxon>Streptophyta</taxon>
        <taxon>Embryophyta</taxon>
        <taxon>Tracheophyta</taxon>
        <taxon>Spermatophyta</taxon>
        <taxon>Magnoliopsida</taxon>
        <taxon>eudicotyledons</taxon>
        <taxon>Gunneridae</taxon>
        <taxon>Pentapetalae</taxon>
        <taxon>rosids</taxon>
        <taxon>fabids</taxon>
        <taxon>Malpighiales</taxon>
        <taxon>Euphorbiaceae</taxon>
        <taxon>Acalyphoideae</taxon>
        <taxon>Acalypheae</taxon>
        <taxon>Ricinus</taxon>
    </lineage>
</organism>
<keyword evidence="3" id="KW-1185">Reference proteome</keyword>
<dbReference type="GO" id="GO:0003697">
    <property type="term" value="F:single-stranded DNA binding"/>
    <property type="evidence" value="ECO:0007669"/>
    <property type="project" value="InterPro"/>
</dbReference>
<accession>B9TP11</accession>
<proteinExistence type="predicted"/>
<dbReference type="Proteomes" id="UP000008311">
    <property type="component" value="Unassembled WGS sequence"/>
</dbReference>
<gene>
    <name evidence="2" type="ORF">RCOM_2016290</name>
</gene>
<evidence type="ECO:0008006" key="4">
    <source>
        <dbReference type="Google" id="ProtNLM"/>
    </source>
</evidence>